<keyword evidence="6" id="KW-1185">Reference proteome</keyword>
<reference evidence="5 6" key="1">
    <citation type="journal article" date="2008" name="Int. J. Syst. Evol. Microbiol.">
        <title>Leifsonia pindariensis sp. nov., isolated from the Pindari glacier of the Indian Himalayas, and emended description of the genus Leifsonia.</title>
        <authorList>
            <person name="Reddy G.S."/>
            <person name="Prabagaran S.R."/>
            <person name="Shivaji S."/>
        </authorList>
    </citation>
    <scope>NUCLEOTIDE SEQUENCE [LARGE SCALE GENOMIC DNA]</scope>
    <source>
        <strain evidence="5 6">PON 10</strain>
    </source>
</reference>
<feature type="domain" description="HpcH/HpaI aldolase/citrate lyase" evidence="4">
    <location>
        <begin position="16"/>
        <end position="240"/>
    </location>
</feature>
<protein>
    <recommendedName>
        <fullName evidence="4">HpcH/HpaI aldolase/citrate lyase domain-containing protein</fullName>
    </recommendedName>
</protein>
<comment type="similarity">
    <text evidence="1">Belongs to the HpcH/HpaI aldolase family.</text>
</comment>
<dbReference type="Gene3D" id="3.20.20.60">
    <property type="entry name" value="Phosphoenolpyruvate-binding domains"/>
    <property type="match status" value="1"/>
</dbReference>
<dbReference type="InterPro" id="IPR015813">
    <property type="entry name" value="Pyrv/PenolPyrv_kinase-like_dom"/>
</dbReference>
<dbReference type="PANTHER" id="PTHR30502:SF0">
    <property type="entry name" value="PHOSPHOENOLPYRUVATE CARBOXYLASE FAMILY PROTEIN"/>
    <property type="match status" value="1"/>
</dbReference>
<dbReference type="EMBL" id="MPZN01000039">
    <property type="protein sequence ID" value="PPL17200.1"/>
    <property type="molecule type" value="Genomic_DNA"/>
</dbReference>
<keyword evidence="2" id="KW-0479">Metal-binding</keyword>
<dbReference type="InterPro" id="IPR040442">
    <property type="entry name" value="Pyrv_kinase-like_dom_sf"/>
</dbReference>
<evidence type="ECO:0000256" key="1">
    <source>
        <dbReference type="ARBA" id="ARBA00005568"/>
    </source>
</evidence>
<evidence type="ECO:0000313" key="5">
    <source>
        <dbReference type="EMBL" id="PPL17200.1"/>
    </source>
</evidence>
<evidence type="ECO:0000259" key="4">
    <source>
        <dbReference type="Pfam" id="PF03328"/>
    </source>
</evidence>
<accession>A0ABX5AU47</accession>
<dbReference type="InterPro" id="IPR005000">
    <property type="entry name" value="Aldolase/citrate-lyase_domain"/>
</dbReference>
<dbReference type="InterPro" id="IPR050251">
    <property type="entry name" value="HpcH-HpaI_aldolase"/>
</dbReference>
<organism evidence="5 6">
    <name type="scientific">Microterricola pindariensis</name>
    <dbReference type="NCBI Taxonomy" id="478010"/>
    <lineage>
        <taxon>Bacteria</taxon>
        <taxon>Bacillati</taxon>
        <taxon>Actinomycetota</taxon>
        <taxon>Actinomycetes</taxon>
        <taxon>Micrococcales</taxon>
        <taxon>Microbacteriaceae</taxon>
        <taxon>Microterricola</taxon>
    </lineage>
</organism>
<proteinExistence type="inferred from homology"/>
<dbReference type="Pfam" id="PF03328">
    <property type="entry name" value="HpcH_HpaI"/>
    <property type="match status" value="1"/>
</dbReference>
<name>A0ABX5AU47_9MICO</name>
<keyword evidence="3" id="KW-0456">Lyase</keyword>
<sequence length="253" mass="25712">MRDNAFAVSLNGGAGQIGIWCNLSDPIAVEIAASAGFDWLLLDTEHAPADPITVVHGLQAAAAHPVSVLVRPPNGDVAIIKRLLDVGAQNLLIPMVESVQQAREIAAAVAFPPHGIRGVSSQTRAGNWGRDAGYLSNARDGICVIVQIESVAGVAAIADIAAVDGVDALFVGTADLAASMGLLGQPKHPDVLAAVDTVVAAAAAAGKPIGGLTRHVEDAQALLDRGFAFVGVGTDTAIFATALDSLRARFPAA</sequence>
<dbReference type="Proteomes" id="UP000237755">
    <property type="component" value="Unassembled WGS sequence"/>
</dbReference>
<evidence type="ECO:0000313" key="6">
    <source>
        <dbReference type="Proteomes" id="UP000237755"/>
    </source>
</evidence>
<comment type="caution">
    <text evidence="5">The sequence shown here is derived from an EMBL/GenBank/DDBJ whole genome shotgun (WGS) entry which is preliminary data.</text>
</comment>
<dbReference type="RefSeq" id="WP_104475983.1">
    <property type="nucleotide sequence ID" value="NZ_MPZN01000039.1"/>
</dbReference>
<evidence type="ECO:0000256" key="3">
    <source>
        <dbReference type="ARBA" id="ARBA00023239"/>
    </source>
</evidence>
<gene>
    <name evidence="5" type="ORF">GY24_11755</name>
</gene>
<evidence type="ECO:0000256" key="2">
    <source>
        <dbReference type="ARBA" id="ARBA00022723"/>
    </source>
</evidence>
<dbReference type="PANTHER" id="PTHR30502">
    <property type="entry name" value="2-KETO-3-DEOXY-L-RHAMNONATE ALDOLASE"/>
    <property type="match status" value="1"/>
</dbReference>
<dbReference type="SUPFAM" id="SSF51621">
    <property type="entry name" value="Phosphoenolpyruvate/pyruvate domain"/>
    <property type="match status" value="1"/>
</dbReference>